<evidence type="ECO:0000313" key="2">
    <source>
        <dbReference type="Proteomes" id="UP001152320"/>
    </source>
</evidence>
<dbReference type="AlphaFoldDB" id="A0A9Q1C8A1"/>
<comment type="caution">
    <text evidence="1">The sequence shown here is derived from an EMBL/GenBank/DDBJ whole genome shotgun (WGS) entry which is preliminary data.</text>
</comment>
<dbReference type="EMBL" id="JAIZAY010000006">
    <property type="protein sequence ID" value="KAJ8040192.1"/>
    <property type="molecule type" value="Genomic_DNA"/>
</dbReference>
<keyword evidence="2" id="KW-1185">Reference proteome</keyword>
<evidence type="ECO:0000313" key="1">
    <source>
        <dbReference type="EMBL" id="KAJ8040192.1"/>
    </source>
</evidence>
<accession>A0A9Q1C8A1</accession>
<reference evidence="1" key="1">
    <citation type="submission" date="2021-10" db="EMBL/GenBank/DDBJ databases">
        <title>Tropical sea cucumber genome reveals ecological adaptation and Cuvierian tubules defense mechanism.</title>
        <authorList>
            <person name="Chen T."/>
        </authorList>
    </citation>
    <scope>NUCLEOTIDE SEQUENCE</scope>
    <source>
        <strain evidence="1">Nanhai2018</strain>
        <tissue evidence="1">Muscle</tissue>
    </source>
</reference>
<proteinExistence type="predicted"/>
<sequence>MTSDVDQNLNLFLLYINLNIEVDDFEAYLQSIYYVLLDYILPMRNGQLSIQYCPLQTSCFVISVVPIQAMSMITHGLVSKLSC</sequence>
<protein>
    <submittedName>
        <fullName evidence="1">Uncharacterized protein</fullName>
    </submittedName>
</protein>
<organism evidence="1 2">
    <name type="scientific">Holothuria leucospilota</name>
    <name type="common">Black long sea cucumber</name>
    <name type="synonym">Mertensiothuria leucospilota</name>
    <dbReference type="NCBI Taxonomy" id="206669"/>
    <lineage>
        <taxon>Eukaryota</taxon>
        <taxon>Metazoa</taxon>
        <taxon>Echinodermata</taxon>
        <taxon>Eleutherozoa</taxon>
        <taxon>Echinozoa</taxon>
        <taxon>Holothuroidea</taxon>
        <taxon>Aspidochirotacea</taxon>
        <taxon>Aspidochirotida</taxon>
        <taxon>Holothuriidae</taxon>
        <taxon>Holothuria</taxon>
    </lineage>
</organism>
<gene>
    <name evidence="1" type="ORF">HOLleu_14420</name>
</gene>
<dbReference type="Proteomes" id="UP001152320">
    <property type="component" value="Chromosome 6"/>
</dbReference>
<name>A0A9Q1C8A1_HOLLE</name>